<reference evidence="1 2" key="1">
    <citation type="submission" date="2020-08" db="EMBL/GenBank/DDBJ databases">
        <title>Genomic Encyclopedia of Type Strains, Phase IV (KMG-IV): sequencing the most valuable type-strain genomes for metagenomic binning, comparative biology and taxonomic classification.</title>
        <authorList>
            <person name="Goeker M."/>
        </authorList>
    </citation>
    <scope>NUCLEOTIDE SEQUENCE [LARGE SCALE GENOMIC DNA]</scope>
    <source>
        <strain evidence="1 2">DSM 18233</strain>
    </source>
</reference>
<name>A0A840RCC1_9NEIS</name>
<dbReference type="Proteomes" id="UP000543030">
    <property type="component" value="Unassembled WGS sequence"/>
</dbReference>
<organism evidence="1 2">
    <name type="scientific">Silvimonas terrae</name>
    <dbReference type="NCBI Taxonomy" id="300266"/>
    <lineage>
        <taxon>Bacteria</taxon>
        <taxon>Pseudomonadati</taxon>
        <taxon>Pseudomonadota</taxon>
        <taxon>Betaproteobacteria</taxon>
        <taxon>Neisseriales</taxon>
        <taxon>Chitinibacteraceae</taxon>
        <taxon>Silvimonas</taxon>
    </lineage>
</organism>
<gene>
    <name evidence="1" type="ORF">HNQ50_000900</name>
</gene>
<evidence type="ECO:0000313" key="1">
    <source>
        <dbReference type="EMBL" id="MBB5190178.1"/>
    </source>
</evidence>
<protein>
    <submittedName>
        <fullName evidence="1">Uncharacterized protein</fullName>
    </submittedName>
</protein>
<accession>A0A840RCC1</accession>
<dbReference type="EMBL" id="JACHHN010000002">
    <property type="protein sequence ID" value="MBB5190178.1"/>
    <property type="molecule type" value="Genomic_DNA"/>
</dbReference>
<dbReference type="AlphaFoldDB" id="A0A840RCC1"/>
<proteinExistence type="predicted"/>
<sequence length="44" mass="4315">MTKAANTAQCNGAGKACEAQAVQVGTTSKHNAASRVVLAALEAA</sequence>
<comment type="caution">
    <text evidence="1">The sequence shown here is derived from an EMBL/GenBank/DDBJ whole genome shotgun (WGS) entry which is preliminary data.</text>
</comment>
<evidence type="ECO:0000313" key="2">
    <source>
        <dbReference type="Proteomes" id="UP000543030"/>
    </source>
</evidence>
<keyword evidence="2" id="KW-1185">Reference proteome</keyword>